<comment type="caution">
    <text evidence="3">The sequence shown here is derived from an EMBL/GenBank/DDBJ whole genome shotgun (WGS) entry which is preliminary data.</text>
</comment>
<evidence type="ECO:0000256" key="1">
    <source>
        <dbReference type="SAM" id="Phobius"/>
    </source>
</evidence>
<evidence type="ECO:0000313" key="4">
    <source>
        <dbReference type="Proteomes" id="UP000275232"/>
    </source>
</evidence>
<name>A0A3N5CXU6_9SPHN</name>
<keyword evidence="4" id="KW-1185">Reference proteome</keyword>
<dbReference type="SUPFAM" id="SSF53649">
    <property type="entry name" value="Alkaline phosphatase-like"/>
    <property type="match status" value="1"/>
</dbReference>
<feature type="transmembrane region" description="Helical" evidence="1">
    <location>
        <begin position="46"/>
        <end position="74"/>
    </location>
</feature>
<dbReference type="Pfam" id="PF00884">
    <property type="entry name" value="Sulfatase"/>
    <property type="match status" value="1"/>
</dbReference>
<feature type="transmembrane region" description="Helical" evidence="1">
    <location>
        <begin position="6"/>
        <end position="25"/>
    </location>
</feature>
<dbReference type="InterPro" id="IPR000917">
    <property type="entry name" value="Sulfatase_N"/>
</dbReference>
<feature type="transmembrane region" description="Helical" evidence="1">
    <location>
        <begin position="94"/>
        <end position="112"/>
    </location>
</feature>
<dbReference type="EMBL" id="RPFZ01000001">
    <property type="protein sequence ID" value="RPF71469.1"/>
    <property type="molecule type" value="Genomic_DNA"/>
</dbReference>
<dbReference type="Gene3D" id="3.40.720.10">
    <property type="entry name" value="Alkaline Phosphatase, subunit A"/>
    <property type="match status" value="1"/>
</dbReference>
<dbReference type="InterPro" id="IPR017850">
    <property type="entry name" value="Alkaline_phosphatase_core_sf"/>
</dbReference>
<dbReference type="Proteomes" id="UP000275232">
    <property type="component" value="Unassembled WGS sequence"/>
</dbReference>
<keyword evidence="1" id="KW-0472">Membrane</keyword>
<evidence type="ECO:0000313" key="3">
    <source>
        <dbReference type="EMBL" id="RPF71469.1"/>
    </source>
</evidence>
<dbReference type="RefSeq" id="WP_123879954.1">
    <property type="nucleotide sequence ID" value="NZ_RPFZ01000001.1"/>
</dbReference>
<keyword evidence="1" id="KW-0812">Transmembrane</keyword>
<accession>A0A3N5CXU6</accession>
<sequence>MAIWLLVWVVLANLVFATMWLLGAPPRSGEIVAGAAIGLLVRKSSYWVKAAAFIVVMAYSVASFTSGLFNLAVSSLLHSVRFFLELNPSESTEYLSGAVFLACTIGLALKLLRKDTTFHDTRLVLFVILVSLSLGAVDHWIGQGMRGHYNRIANSDAQFSSASGASGFAHPTGGKKPHLMLIMVESLGEPMGNPEMSRLLFARFKSPAIRKRFDLTLGDTTYFNSTTAGEIRELCGRWGDYYDVLDAKDESCLPARLAVQGYDTRAYHSFTGNFFDRRTWYPNIGFQHQEFSDELRERGARECGGVFPGVCDRDIPAILAKDLKAAKNPQFVYWLTVNSHLPVPPGMNLDVDHCEDISLGLARDFPMICRQFALWDQLEKALVEEITASDFPETDILVVGDHMPPYFGYRQRSQFAPDRVPFLFLKWKHDNKVGIPVEIASHSPTRTGRSPG</sequence>
<dbReference type="AlphaFoldDB" id="A0A3N5CXU6"/>
<reference evidence="3 4" key="1">
    <citation type="submission" date="2018-11" db="EMBL/GenBank/DDBJ databases">
        <title>Erythrobacter spongiae sp. nov., isolated from a marine sponge.</title>
        <authorList>
            <person name="Zhuang L."/>
            <person name="Luo L."/>
        </authorList>
    </citation>
    <scope>NUCLEOTIDE SEQUENCE [LARGE SCALE GENOMIC DNA]</scope>
    <source>
        <strain evidence="3 4">HN-E23</strain>
    </source>
</reference>
<evidence type="ECO:0000259" key="2">
    <source>
        <dbReference type="Pfam" id="PF00884"/>
    </source>
</evidence>
<organism evidence="3 4">
    <name type="scientific">Aurantiacibacter spongiae</name>
    <dbReference type="NCBI Taxonomy" id="2488860"/>
    <lineage>
        <taxon>Bacteria</taxon>
        <taxon>Pseudomonadati</taxon>
        <taxon>Pseudomonadota</taxon>
        <taxon>Alphaproteobacteria</taxon>
        <taxon>Sphingomonadales</taxon>
        <taxon>Erythrobacteraceae</taxon>
        <taxon>Aurantiacibacter</taxon>
    </lineage>
</organism>
<gene>
    <name evidence="3" type="ORF">EG799_07450</name>
</gene>
<proteinExistence type="predicted"/>
<keyword evidence="1" id="KW-1133">Transmembrane helix</keyword>
<protein>
    <recommendedName>
        <fullName evidence="2">Sulfatase N-terminal domain-containing protein</fullName>
    </recommendedName>
</protein>
<feature type="transmembrane region" description="Helical" evidence="1">
    <location>
        <begin position="124"/>
        <end position="142"/>
    </location>
</feature>
<feature type="domain" description="Sulfatase N-terminal" evidence="2">
    <location>
        <begin position="177"/>
        <end position="422"/>
    </location>
</feature>